<dbReference type="InterPro" id="IPR012318">
    <property type="entry name" value="HTH_CRP"/>
</dbReference>
<evidence type="ECO:0000256" key="1">
    <source>
        <dbReference type="ARBA" id="ARBA00023015"/>
    </source>
</evidence>
<accession>A0ABY1ZGF2</accession>
<proteinExistence type="predicted"/>
<evidence type="ECO:0000256" key="3">
    <source>
        <dbReference type="ARBA" id="ARBA00023163"/>
    </source>
</evidence>
<dbReference type="PANTHER" id="PTHR24567:SF74">
    <property type="entry name" value="HTH-TYPE TRANSCRIPTIONAL REGULATOR ARCR"/>
    <property type="match status" value="1"/>
</dbReference>
<dbReference type="RefSeq" id="WP_131483323.1">
    <property type="nucleotide sequence ID" value="NZ_SJDL01000034.1"/>
</dbReference>
<feature type="domain" description="HTH crp-type" evidence="5">
    <location>
        <begin position="147"/>
        <end position="220"/>
    </location>
</feature>
<dbReference type="InterPro" id="IPR014710">
    <property type="entry name" value="RmlC-like_jellyroll"/>
</dbReference>
<keyword evidence="3" id="KW-0804">Transcription</keyword>
<dbReference type="InterPro" id="IPR000595">
    <property type="entry name" value="cNMP-bd_dom"/>
</dbReference>
<evidence type="ECO:0000313" key="7">
    <source>
        <dbReference type="Proteomes" id="UP000313645"/>
    </source>
</evidence>
<dbReference type="Pfam" id="PF13545">
    <property type="entry name" value="HTH_Crp_2"/>
    <property type="match status" value="1"/>
</dbReference>
<gene>
    <name evidence="6" type="ORF">EZI54_18075</name>
</gene>
<reference evidence="6 7" key="1">
    <citation type="submission" date="2019-02" db="EMBL/GenBank/DDBJ databases">
        <title>Marinobacter halodurans sp. nov., a marine bacterium isolated from sea tidal flat.</title>
        <authorList>
            <person name="Yoo Y."/>
            <person name="Lee D.W."/>
            <person name="Kim B.S."/>
            <person name="Kim J.-J."/>
        </authorList>
    </citation>
    <scope>NUCLEOTIDE SEQUENCE [LARGE SCALE GENOMIC DNA]</scope>
    <source>
        <strain evidence="6 7">YJ-S3-2</strain>
    </source>
</reference>
<protein>
    <submittedName>
        <fullName evidence="6">Crp/Fnr family transcriptional regulator</fullName>
    </submittedName>
</protein>
<name>A0ABY1ZGF2_9GAMM</name>
<dbReference type="Pfam" id="PF00027">
    <property type="entry name" value="cNMP_binding"/>
    <property type="match status" value="1"/>
</dbReference>
<dbReference type="PROSITE" id="PS50042">
    <property type="entry name" value="CNMP_BINDING_3"/>
    <property type="match status" value="1"/>
</dbReference>
<dbReference type="CDD" id="cd00038">
    <property type="entry name" value="CAP_ED"/>
    <property type="match status" value="1"/>
</dbReference>
<evidence type="ECO:0000313" key="6">
    <source>
        <dbReference type="EMBL" id="TBW50587.1"/>
    </source>
</evidence>
<dbReference type="PROSITE" id="PS51063">
    <property type="entry name" value="HTH_CRP_2"/>
    <property type="match status" value="1"/>
</dbReference>
<dbReference type="Gene3D" id="2.60.120.10">
    <property type="entry name" value="Jelly Rolls"/>
    <property type="match status" value="1"/>
</dbReference>
<keyword evidence="7" id="KW-1185">Reference proteome</keyword>
<dbReference type="SUPFAM" id="SSF51206">
    <property type="entry name" value="cAMP-binding domain-like"/>
    <property type="match status" value="1"/>
</dbReference>
<comment type="caution">
    <text evidence="6">The sequence shown here is derived from an EMBL/GenBank/DDBJ whole genome shotgun (WGS) entry which is preliminary data.</text>
</comment>
<keyword evidence="1" id="KW-0805">Transcription regulation</keyword>
<dbReference type="EMBL" id="SJDL01000034">
    <property type="protein sequence ID" value="TBW50587.1"/>
    <property type="molecule type" value="Genomic_DNA"/>
</dbReference>
<dbReference type="PANTHER" id="PTHR24567">
    <property type="entry name" value="CRP FAMILY TRANSCRIPTIONAL REGULATORY PROTEIN"/>
    <property type="match status" value="1"/>
</dbReference>
<keyword evidence="2" id="KW-0238">DNA-binding</keyword>
<feature type="domain" description="Cyclic nucleotide-binding" evidence="4">
    <location>
        <begin position="13"/>
        <end position="116"/>
    </location>
</feature>
<dbReference type="InterPro" id="IPR050397">
    <property type="entry name" value="Env_Response_Regulators"/>
</dbReference>
<dbReference type="Proteomes" id="UP000313645">
    <property type="component" value="Unassembled WGS sequence"/>
</dbReference>
<dbReference type="SMART" id="SM00100">
    <property type="entry name" value="cNMP"/>
    <property type="match status" value="1"/>
</dbReference>
<sequence length="230" mass="25913">MTDIFRVIRRCPIFSGFPDEAVEEAARHARVRRFEVDELIYEKGSLQSGICVIAEGGVRICSFNAEGREAVLMIFDHGTWFGDTVFSPDTPRVYGARAHERAVIVDLPGDVFRDLMRRYPQSYPVVLDLLSQRLWATMSLIEDDALRGIPARVGRRLMFLAQMHNGGRIGREPVSFRLTREHLAGMMGMTRQGVHKVLKAFEAEGLIAFSYGRVTVTDPVALEQHVSTCD</sequence>
<dbReference type="SUPFAM" id="SSF46785">
    <property type="entry name" value="Winged helix' DNA-binding domain"/>
    <property type="match status" value="1"/>
</dbReference>
<dbReference type="Gene3D" id="1.10.10.10">
    <property type="entry name" value="Winged helix-like DNA-binding domain superfamily/Winged helix DNA-binding domain"/>
    <property type="match status" value="1"/>
</dbReference>
<evidence type="ECO:0000259" key="5">
    <source>
        <dbReference type="PROSITE" id="PS51063"/>
    </source>
</evidence>
<evidence type="ECO:0000259" key="4">
    <source>
        <dbReference type="PROSITE" id="PS50042"/>
    </source>
</evidence>
<organism evidence="6 7">
    <name type="scientific">Marinobacter halodurans</name>
    <dbReference type="NCBI Taxonomy" id="2528979"/>
    <lineage>
        <taxon>Bacteria</taxon>
        <taxon>Pseudomonadati</taxon>
        <taxon>Pseudomonadota</taxon>
        <taxon>Gammaproteobacteria</taxon>
        <taxon>Pseudomonadales</taxon>
        <taxon>Marinobacteraceae</taxon>
        <taxon>Marinobacter</taxon>
    </lineage>
</organism>
<dbReference type="InterPro" id="IPR036390">
    <property type="entry name" value="WH_DNA-bd_sf"/>
</dbReference>
<dbReference type="InterPro" id="IPR036388">
    <property type="entry name" value="WH-like_DNA-bd_sf"/>
</dbReference>
<dbReference type="InterPro" id="IPR018490">
    <property type="entry name" value="cNMP-bd_dom_sf"/>
</dbReference>
<dbReference type="SMART" id="SM00419">
    <property type="entry name" value="HTH_CRP"/>
    <property type="match status" value="1"/>
</dbReference>
<evidence type="ECO:0000256" key="2">
    <source>
        <dbReference type="ARBA" id="ARBA00023125"/>
    </source>
</evidence>